<dbReference type="SUPFAM" id="SSF63829">
    <property type="entry name" value="Calcium-dependent phosphotriesterase"/>
    <property type="match status" value="1"/>
</dbReference>
<dbReference type="PROSITE" id="PS50093">
    <property type="entry name" value="PKD"/>
    <property type="match status" value="1"/>
</dbReference>
<evidence type="ECO:0000313" key="2">
    <source>
        <dbReference type="EMBL" id="PTX62277.1"/>
    </source>
</evidence>
<dbReference type="OrthoDB" id="9765926at2"/>
<dbReference type="InterPro" id="IPR000601">
    <property type="entry name" value="PKD_dom"/>
</dbReference>
<dbReference type="Gene3D" id="2.130.10.10">
    <property type="entry name" value="YVTN repeat-like/Quinoprotein amine dehydrogenase"/>
    <property type="match status" value="1"/>
</dbReference>
<dbReference type="InterPro" id="IPR035986">
    <property type="entry name" value="PKD_dom_sf"/>
</dbReference>
<dbReference type="CDD" id="cd00146">
    <property type="entry name" value="PKD"/>
    <property type="match status" value="1"/>
</dbReference>
<gene>
    <name evidence="2" type="ORF">C8N46_103377</name>
</gene>
<dbReference type="NCBIfam" id="TIGR04131">
    <property type="entry name" value="Bac_Flav_CTERM"/>
    <property type="match status" value="1"/>
</dbReference>
<dbReference type="InterPro" id="IPR013783">
    <property type="entry name" value="Ig-like_fold"/>
</dbReference>
<dbReference type="SMART" id="SM00089">
    <property type="entry name" value="PKD"/>
    <property type="match status" value="1"/>
</dbReference>
<keyword evidence="3" id="KW-1185">Reference proteome</keyword>
<dbReference type="InterPro" id="IPR022409">
    <property type="entry name" value="PKD/Chitinase_dom"/>
</dbReference>
<dbReference type="RefSeq" id="WP_108114481.1">
    <property type="nucleotide sequence ID" value="NZ_QBKT01000003.1"/>
</dbReference>
<feature type="domain" description="PKD" evidence="1">
    <location>
        <begin position="399"/>
        <end position="442"/>
    </location>
</feature>
<accession>A0A2T6C207</accession>
<dbReference type="AlphaFoldDB" id="A0A2T6C207"/>
<dbReference type="SUPFAM" id="SSF49299">
    <property type="entry name" value="PKD domain"/>
    <property type="match status" value="1"/>
</dbReference>
<reference evidence="2 3" key="1">
    <citation type="submission" date="2018-04" db="EMBL/GenBank/DDBJ databases">
        <title>Genomic Encyclopedia of Archaeal and Bacterial Type Strains, Phase II (KMG-II): from individual species to whole genera.</title>
        <authorList>
            <person name="Goeker M."/>
        </authorList>
    </citation>
    <scope>NUCLEOTIDE SEQUENCE [LARGE SCALE GENOMIC DNA]</scope>
    <source>
        <strain evidence="2 3">DSM 25731</strain>
    </source>
</reference>
<dbReference type="EMBL" id="QBKT01000003">
    <property type="protein sequence ID" value="PTX62277.1"/>
    <property type="molecule type" value="Genomic_DNA"/>
</dbReference>
<evidence type="ECO:0000259" key="1">
    <source>
        <dbReference type="PROSITE" id="PS50093"/>
    </source>
</evidence>
<sequence length="982" mass="107464">MKKYYKLIYCVLLCGLHTMLGQNEGNNWYFGTNAGLDFSTTPPTASLNGALTTNEGVATISDGSGQLLFYTDGSTVYDKNHQITPNGTGLTGNNSSTQSAVIVPKPGNPLIYYIFTVDEGAGPDGLRYSEFDLSLNNGNGDVTTLKNVLLSTPTTEKITAVQKTNGTDFWVLSHSWQNDTFLIYEVTAAGVNETAITQNIGSVHSGGSAESIGYFKASSNGERLAIAQWGSNSFVELFDFNADTGVISNPIKLENVFFNGSGSGAYGVEFSPDVQLLYVSDLNFDDPSSPDNGRVHQFDLTAGNATDIINSDVIVYQGGDFIGAIQIANDERLYLANSGSQFVDVIENPNVVGTGATYVIDAIDLQGRTCRLGLPTFIQSFFGATIQLENFCLGDVTNFSLNTTEPPVSVNWDFGDGTTSTSLAPSHTYASVGTYTVSADINFGTEIRQTSKEVTIYEIPVASAVSDFLLCDDSTNNEIESFDLSTKITEILGSQSNLTYDVAFYTSLEDAENDLNRLPLTYSNTTNNQEIFARIYNLGQGNCFDITSFMLIVNPFPLANTVADIDICDDQSNDGSEMVNLNQFNSEVLLNQTAEDFEITYHLTQDDADNDISALPTNFQTLDNPQPLFVRIEAVGNPLCFDTTNFEINITPAIIANEINDLFECSFLDDANAATFNLASQNDDIINGLTGNYEITFHLSEQNAMMDVESISSTFTNTTNPQQIYARVEDTTNASCFDIVDFQITALATPIINETETVYLCTDGTVMLSADVTADFYNWSTNEITESIVVDTPGTYTVDIGNSYTALGEQINCSNTKTFTVIESGPTLSIDVSITDWTNFQNTILVTAEGLGDYEYSLDGINYTDDNFFENLLSGEYTVYVRDKNGCGVVTEPAYLLNYPRFFTPNNDGINDNWQIIAAASDPTLQIFIFDRYGKRLTTLNPTTEGWNGNYNGRPMPSGDYWFKVERPMTGNVYTGHFTLKR</sequence>
<dbReference type="Proteomes" id="UP000244090">
    <property type="component" value="Unassembled WGS sequence"/>
</dbReference>
<dbReference type="Pfam" id="PF18911">
    <property type="entry name" value="PKD_4"/>
    <property type="match status" value="1"/>
</dbReference>
<dbReference type="InterPro" id="IPR026341">
    <property type="entry name" value="T9SS_type_B"/>
</dbReference>
<evidence type="ECO:0000313" key="3">
    <source>
        <dbReference type="Proteomes" id="UP000244090"/>
    </source>
</evidence>
<comment type="caution">
    <text evidence="2">The sequence shown here is derived from an EMBL/GenBank/DDBJ whole genome shotgun (WGS) entry which is preliminary data.</text>
</comment>
<protein>
    <submittedName>
        <fullName evidence="2">Gliding motility-associated-like protein</fullName>
    </submittedName>
</protein>
<organism evidence="2 3">
    <name type="scientific">Kordia periserrulae</name>
    <dbReference type="NCBI Taxonomy" id="701523"/>
    <lineage>
        <taxon>Bacteria</taxon>
        <taxon>Pseudomonadati</taxon>
        <taxon>Bacteroidota</taxon>
        <taxon>Flavobacteriia</taxon>
        <taxon>Flavobacteriales</taxon>
        <taxon>Flavobacteriaceae</taxon>
        <taxon>Kordia</taxon>
    </lineage>
</organism>
<dbReference type="Pfam" id="PF13585">
    <property type="entry name" value="CHU_C"/>
    <property type="match status" value="1"/>
</dbReference>
<proteinExistence type="predicted"/>
<dbReference type="InterPro" id="IPR015943">
    <property type="entry name" value="WD40/YVTN_repeat-like_dom_sf"/>
</dbReference>
<name>A0A2T6C207_9FLAO</name>
<dbReference type="Gene3D" id="2.60.40.10">
    <property type="entry name" value="Immunoglobulins"/>
    <property type="match status" value="1"/>
</dbReference>